<gene>
    <name evidence="1" type="ORF">LSALG_LOCUS12654</name>
</gene>
<sequence>MENVEAALACLLKKGIVQVVDKLIESSEFTLRIKQMKSACMETRVEGGKRVIREQFAAGIFTPGESSALLEYTQAMHTDVESFLETNFASYLHLGKLDMEGLLLMCCDLDVERECPE</sequence>
<evidence type="ECO:0000313" key="2">
    <source>
        <dbReference type="Proteomes" id="UP001177003"/>
    </source>
</evidence>
<dbReference type="Proteomes" id="UP001177003">
    <property type="component" value="Chromosome 2"/>
</dbReference>
<dbReference type="AlphaFoldDB" id="A0AA35YER7"/>
<keyword evidence="2" id="KW-1185">Reference proteome</keyword>
<proteinExistence type="predicted"/>
<dbReference type="EMBL" id="OX465078">
    <property type="protein sequence ID" value="CAI9272431.1"/>
    <property type="molecule type" value="Genomic_DNA"/>
</dbReference>
<accession>A0AA35YER7</accession>
<protein>
    <submittedName>
        <fullName evidence="1">Uncharacterized protein</fullName>
    </submittedName>
</protein>
<evidence type="ECO:0000313" key="1">
    <source>
        <dbReference type="EMBL" id="CAI9272431.1"/>
    </source>
</evidence>
<name>A0AA35YER7_LACSI</name>
<organism evidence="1 2">
    <name type="scientific">Lactuca saligna</name>
    <name type="common">Willowleaf lettuce</name>
    <dbReference type="NCBI Taxonomy" id="75948"/>
    <lineage>
        <taxon>Eukaryota</taxon>
        <taxon>Viridiplantae</taxon>
        <taxon>Streptophyta</taxon>
        <taxon>Embryophyta</taxon>
        <taxon>Tracheophyta</taxon>
        <taxon>Spermatophyta</taxon>
        <taxon>Magnoliopsida</taxon>
        <taxon>eudicotyledons</taxon>
        <taxon>Gunneridae</taxon>
        <taxon>Pentapetalae</taxon>
        <taxon>asterids</taxon>
        <taxon>campanulids</taxon>
        <taxon>Asterales</taxon>
        <taxon>Asteraceae</taxon>
        <taxon>Cichorioideae</taxon>
        <taxon>Cichorieae</taxon>
        <taxon>Lactucinae</taxon>
        <taxon>Lactuca</taxon>
    </lineage>
</organism>
<reference evidence="1" key="1">
    <citation type="submission" date="2023-04" db="EMBL/GenBank/DDBJ databases">
        <authorList>
            <person name="Vijverberg K."/>
            <person name="Xiong W."/>
            <person name="Schranz E."/>
        </authorList>
    </citation>
    <scope>NUCLEOTIDE SEQUENCE</scope>
</reference>